<dbReference type="SUPFAM" id="SSF55785">
    <property type="entry name" value="PYP-like sensor domain (PAS domain)"/>
    <property type="match status" value="4"/>
</dbReference>
<dbReference type="GO" id="GO:0000155">
    <property type="term" value="F:phosphorelay sensor kinase activity"/>
    <property type="evidence" value="ECO:0007669"/>
    <property type="project" value="InterPro"/>
</dbReference>
<feature type="active site" evidence="8">
    <location>
        <position position="54"/>
    </location>
</feature>
<dbReference type="EC" id="2.7.13.3" evidence="2"/>
<evidence type="ECO:0000256" key="9">
    <source>
        <dbReference type="SAM" id="MobiDB-lite"/>
    </source>
</evidence>
<keyword evidence="6" id="KW-0902">Two-component regulatory system</keyword>
<feature type="active site" evidence="8">
    <location>
        <position position="148"/>
    </location>
</feature>
<accession>A0A5C6ZKS3</accession>
<dbReference type="EMBL" id="VORO01000002">
    <property type="protein sequence ID" value="TXD90931.1"/>
    <property type="molecule type" value="Genomic_DNA"/>
</dbReference>
<dbReference type="PROSITE" id="PS50123">
    <property type="entry name" value="CHER"/>
    <property type="match status" value="1"/>
</dbReference>
<dbReference type="InterPro" id="IPR029063">
    <property type="entry name" value="SAM-dependent_MTases_sf"/>
</dbReference>
<dbReference type="SMART" id="SM00091">
    <property type="entry name" value="PAS"/>
    <property type="match status" value="4"/>
</dbReference>
<dbReference type="PRINTS" id="PR00996">
    <property type="entry name" value="CHERMTFRASE"/>
</dbReference>
<sequence length="1487" mass="168938">MSQKENKQEESLEKSKNKFPVVGVGASAGGLAAFKKLLSAIPEDSGMAYVLVQHLDPNHDSLLPELLQKATKIPVLEITDDIKVAPNNIYIIPSNKMLLATEGVLKLNPRPAPKSNNINLPINLFFNSLALVHQSHSLGVVLTGTGSDGTAGLEAIKEQGGMTFAQDEASAEWKDMPRNAIDAGVVDFILPPENIPKKIIAMLAKLDKDGQEKDPVSEPDEQAFRQILSLLRTRKGTDFTYYKQTTIHRRILRRMGINKNKKPSNYLDYLRDNTEEQDLLYQDLLIPVTSFFRDSDIFEKLCESILPKIAQNNKDNSTIRLWVAGCSTGQEAYSLAMCIKEYLNAHPELYKTSGASSKEKIQIFASDISEPAVAIARKGVYTKDEVDGVSSERLKKFFSKYNGGYQINKELRELCVFAVHNFLKDPPFGSMDLISCRNVLIYFQPYLQKRALTTFHYALKAKSYLLLGKSETTGSTSDHFTAVSKSDKLFLRNDVHGKLMFPYSQQHDQTLHKGKNRTTAIENRRTDFQKTADELLLSNYTPASVVVDESMDIVLFRGNTGDYLGQKGGAPSHNLMKMAKGGLAFELRNILHKVKKSNASEKKEEIPFHINDNRQLIAIEAVPLPNMEESHYLILFYPPLAPASSTSGGKRDKKDEKDLRIEQLENELVQSREDMRAISEDQEAANEELQSANEELLSSGEELQSLNEELETSKEELQSTNEEITAVNQELIGLNEQVTDERNFAEGIIMTVREPLVVLDKNLKVITANESFYKTFKVNETDTEGSLIYELGNKQWNIPALRNLLESILPEAESFFDFEMIHTFESIGERTMLLNARKIKGERESRKMILLAIEDITEKKRLLQREQELLEKFKNLVMQAPVAIMLLSGEDYQVELANDSYLSLVEKDKHLIGKSIFESLPELKTQGIKALFDEVVKSGEPYFGKEVEVKINRNTKSKRGFYNFVYQPMNDGDPAATGIMVIAMEVTEQVLARKKISETVHKYNEMIYSSPSLMAILEGEDLTLTVANDAFLDQLGKGRGVIGKRFLDSAPELEEQGLGDLLREVYKTGKPYHAHERRVILVRDGKRKLSYYNFVFQPQRDIQGNVVGVAIIASEFTAQAEFNKEIRESEARYHQMTELVPDMISNATAAGEVFYYNKAWTDFTGWDMKKLIEQGWEKLIHPEELPTVEQNWNSALKAENAFEMEFRILDRNGDYKWHITRSIPVKDENGNILTWLAANTEIHKLKEEEKRKEGFLKMVSHELKTPITSIKGYTQLLLSFLEDDTDIQWESLPIKPSLQRIDSQITRLTRLISEMLDLDRLEDNQLLLQNEVFNLNELVEATIKDIEYAHKQTNIRLKIESACQVHADRDRIGQVLINFITNAIKYSPNDQNVEIKVFQTNDKTVSVSVKDHGIGIEKKDQQNIFKRFYRVSGKNEETFAGFGIGLYLAKEMIERHKGRVKVKSKKGEGSEFIFTLPVHTKTNEKKE</sequence>
<dbReference type="Pfam" id="PF02518">
    <property type="entry name" value="HATPase_c"/>
    <property type="match status" value="1"/>
</dbReference>
<dbReference type="RefSeq" id="WP_147085032.1">
    <property type="nucleotide sequence ID" value="NZ_VORM01000001.1"/>
</dbReference>
<dbReference type="SMART" id="SM00138">
    <property type="entry name" value="MeTrc"/>
    <property type="match status" value="1"/>
</dbReference>
<evidence type="ECO:0000256" key="6">
    <source>
        <dbReference type="ARBA" id="ARBA00023012"/>
    </source>
</evidence>
<organism evidence="15 16">
    <name type="scientific">Subsaximicrobium wynnwilliamsii</name>
    <dbReference type="NCBI Taxonomy" id="291179"/>
    <lineage>
        <taxon>Bacteria</taxon>
        <taxon>Pseudomonadati</taxon>
        <taxon>Bacteroidota</taxon>
        <taxon>Flavobacteriia</taxon>
        <taxon>Flavobacteriales</taxon>
        <taxon>Flavobacteriaceae</taxon>
        <taxon>Subsaximicrobium</taxon>
    </lineage>
</organism>
<dbReference type="InterPro" id="IPR036097">
    <property type="entry name" value="HisK_dim/P_sf"/>
</dbReference>
<dbReference type="PROSITE" id="PS50109">
    <property type="entry name" value="HIS_KIN"/>
    <property type="match status" value="1"/>
</dbReference>
<dbReference type="InterPro" id="IPR003594">
    <property type="entry name" value="HATPase_dom"/>
</dbReference>
<keyword evidence="7" id="KW-0472">Membrane</keyword>
<reference evidence="15 16" key="1">
    <citation type="submission" date="2019-08" db="EMBL/GenBank/DDBJ databases">
        <title>Genomes of Subsaximicrobium wynnwilliamsii strains.</title>
        <authorList>
            <person name="Bowman J.P."/>
        </authorList>
    </citation>
    <scope>NUCLEOTIDE SEQUENCE [LARGE SCALE GENOMIC DNA]</scope>
    <source>
        <strain evidence="15 16">2-80-2</strain>
    </source>
</reference>
<dbReference type="Gene3D" id="3.40.50.180">
    <property type="entry name" value="Methylesterase CheB, C-terminal domain"/>
    <property type="match status" value="1"/>
</dbReference>
<dbReference type="Pfam" id="PF00512">
    <property type="entry name" value="HisKA"/>
    <property type="match status" value="1"/>
</dbReference>
<dbReference type="SUPFAM" id="SSF52738">
    <property type="entry name" value="Methylesterase CheB, C-terminal domain"/>
    <property type="match status" value="1"/>
</dbReference>
<comment type="catalytic activity">
    <reaction evidence="1">
        <text>ATP + protein L-histidine = ADP + protein N-phospho-L-histidine.</text>
        <dbReference type="EC" id="2.7.13.3"/>
    </reaction>
</comment>
<gene>
    <name evidence="15" type="ORF">ESY86_02955</name>
</gene>
<evidence type="ECO:0000313" key="16">
    <source>
        <dbReference type="Proteomes" id="UP000321578"/>
    </source>
</evidence>
<dbReference type="InterPro" id="IPR050903">
    <property type="entry name" value="Bact_Chemotaxis_MeTrfase"/>
</dbReference>
<keyword evidence="5" id="KW-0418">Kinase</keyword>
<keyword evidence="8" id="KW-0145">Chemotaxis</keyword>
<dbReference type="InterPro" id="IPR035909">
    <property type="entry name" value="CheB_C"/>
</dbReference>
<dbReference type="CDD" id="cd00130">
    <property type="entry name" value="PAS"/>
    <property type="match status" value="1"/>
</dbReference>
<dbReference type="InterPro" id="IPR013655">
    <property type="entry name" value="PAS_fold_3"/>
</dbReference>
<evidence type="ECO:0000256" key="5">
    <source>
        <dbReference type="ARBA" id="ARBA00022777"/>
    </source>
</evidence>
<comment type="caution">
    <text evidence="15">The sequence shown here is derived from an EMBL/GenBank/DDBJ whole genome shotgun (WGS) entry which is preliminary data.</text>
</comment>
<protein>
    <recommendedName>
        <fullName evidence="2">histidine kinase</fullName>
        <ecNumber evidence="2">2.7.13.3</ecNumber>
    </recommendedName>
</protein>
<evidence type="ECO:0000259" key="10">
    <source>
        <dbReference type="PROSITE" id="PS50109"/>
    </source>
</evidence>
<dbReference type="OrthoDB" id="9766459at2"/>
<dbReference type="Pfam" id="PF03705">
    <property type="entry name" value="CheR_N"/>
    <property type="match status" value="1"/>
</dbReference>
<dbReference type="Gene3D" id="3.30.565.10">
    <property type="entry name" value="Histidine kinase-like ATPase, C-terminal domain"/>
    <property type="match status" value="1"/>
</dbReference>
<dbReference type="SUPFAM" id="SSF47384">
    <property type="entry name" value="Homodimeric domain of signal transducing histidine kinase"/>
    <property type="match status" value="1"/>
</dbReference>
<dbReference type="PROSITE" id="PS50122">
    <property type="entry name" value="CHEB"/>
    <property type="match status" value="1"/>
</dbReference>
<dbReference type="InterPro" id="IPR000780">
    <property type="entry name" value="CheR_MeTrfase"/>
</dbReference>
<evidence type="ECO:0000259" key="13">
    <source>
        <dbReference type="PROSITE" id="PS50122"/>
    </source>
</evidence>
<dbReference type="FunFam" id="3.30.565.10:FF:000006">
    <property type="entry name" value="Sensor histidine kinase WalK"/>
    <property type="match status" value="1"/>
</dbReference>
<keyword evidence="8" id="KW-0378">Hydrolase</keyword>
<dbReference type="InterPro" id="IPR013656">
    <property type="entry name" value="PAS_4"/>
</dbReference>
<dbReference type="FunFam" id="3.30.450.20:FF:000099">
    <property type="entry name" value="Sensory box sensor histidine kinase"/>
    <property type="match status" value="1"/>
</dbReference>
<evidence type="ECO:0000259" key="11">
    <source>
        <dbReference type="PROSITE" id="PS50112"/>
    </source>
</evidence>
<evidence type="ECO:0000313" key="15">
    <source>
        <dbReference type="EMBL" id="TXD90931.1"/>
    </source>
</evidence>
<dbReference type="PANTHER" id="PTHR24422:SF27">
    <property type="entry name" value="PROTEIN-GLUTAMATE O-METHYLTRANSFERASE"/>
    <property type="match status" value="1"/>
</dbReference>
<dbReference type="Gene3D" id="3.40.50.150">
    <property type="entry name" value="Vaccinia Virus protein VP39"/>
    <property type="match status" value="1"/>
</dbReference>
<dbReference type="Pfam" id="PF01739">
    <property type="entry name" value="CheR"/>
    <property type="match status" value="1"/>
</dbReference>
<dbReference type="Pfam" id="PF08447">
    <property type="entry name" value="PAS_3"/>
    <property type="match status" value="1"/>
</dbReference>
<keyword evidence="3" id="KW-0597">Phosphoprotein</keyword>
<dbReference type="SMART" id="SM00387">
    <property type="entry name" value="HATPase_c"/>
    <property type="match status" value="1"/>
</dbReference>
<evidence type="ECO:0000259" key="12">
    <source>
        <dbReference type="PROSITE" id="PS50113"/>
    </source>
</evidence>
<keyword evidence="4" id="KW-0808">Transferase</keyword>
<dbReference type="InterPro" id="IPR003661">
    <property type="entry name" value="HisK_dim/P_dom"/>
</dbReference>
<dbReference type="PROSITE" id="PS50113">
    <property type="entry name" value="PAC"/>
    <property type="match status" value="1"/>
</dbReference>
<evidence type="ECO:0000256" key="8">
    <source>
        <dbReference type="PROSITE-ProRule" id="PRU00050"/>
    </source>
</evidence>
<dbReference type="SUPFAM" id="SSF47757">
    <property type="entry name" value="Chemotaxis receptor methyltransferase CheR, N-terminal domain"/>
    <property type="match status" value="1"/>
</dbReference>
<dbReference type="InterPro" id="IPR036890">
    <property type="entry name" value="HATPase_C_sf"/>
</dbReference>
<dbReference type="CDD" id="cd00082">
    <property type="entry name" value="HisKA"/>
    <property type="match status" value="1"/>
</dbReference>
<dbReference type="InterPro" id="IPR035965">
    <property type="entry name" value="PAS-like_dom_sf"/>
</dbReference>
<dbReference type="PANTHER" id="PTHR24422">
    <property type="entry name" value="CHEMOTAXIS PROTEIN METHYLTRANSFERASE"/>
    <property type="match status" value="1"/>
</dbReference>
<dbReference type="SUPFAM" id="SSF53335">
    <property type="entry name" value="S-adenosyl-L-methionine-dependent methyltransferases"/>
    <property type="match status" value="1"/>
</dbReference>
<dbReference type="InterPro" id="IPR001610">
    <property type="entry name" value="PAC"/>
</dbReference>
<evidence type="ECO:0000256" key="7">
    <source>
        <dbReference type="ARBA" id="ARBA00023136"/>
    </source>
</evidence>
<dbReference type="Pfam" id="PF01339">
    <property type="entry name" value="CheB_methylest"/>
    <property type="match status" value="1"/>
</dbReference>
<dbReference type="InterPro" id="IPR000014">
    <property type="entry name" value="PAS"/>
</dbReference>
<dbReference type="GO" id="GO:0008984">
    <property type="term" value="F:protein-glutamate methylesterase activity"/>
    <property type="evidence" value="ECO:0007669"/>
    <property type="project" value="InterPro"/>
</dbReference>
<dbReference type="GO" id="GO:0000156">
    <property type="term" value="F:phosphorelay response regulator activity"/>
    <property type="evidence" value="ECO:0007669"/>
    <property type="project" value="InterPro"/>
</dbReference>
<evidence type="ECO:0000256" key="2">
    <source>
        <dbReference type="ARBA" id="ARBA00012438"/>
    </source>
</evidence>
<feature type="domain" description="PAS" evidence="11">
    <location>
        <begin position="1129"/>
        <end position="1199"/>
    </location>
</feature>
<dbReference type="Proteomes" id="UP000321578">
    <property type="component" value="Unassembled WGS sequence"/>
</dbReference>
<dbReference type="SMART" id="SM00388">
    <property type="entry name" value="HisKA"/>
    <property type="match status" value="1"/>
</dbReference>
<evidence type="ECO:0000259" key="14">
    <source>
        <dbReference type="PROSITE" id="PS50123"/>
    </source>
</evidence>
<feature type="active site" evidence="8">
    <location>
        <position position="27"/>
    </location>
</feature>
<feature type="domain" description="CheR-type methyltransferase" evidence="14">
    <location>
        <begin position="221"/>
        <end position="493"/>
    </location>
</feature>
<name>A0A5C6ZKS3_9FLAO</name>
<dbReference type="InterPro" id="IPR000700">
    <property type="entry name" value="PAS-assoc_C"/>
</dbReference>
<dbReference type="InterPro" id="IPR022642">
    <property type="entry name" value="CheR_C"/>
</dbReference>
<dbReference type="InterPro" id="IPR000673">
    <property type="entry name" value="Sig_transdc_resp-reg_Me-estase"/>
</dbReference>
<evidence type="ECO:0000256" key="4">
    <source>
        <dbReference type="ARBA" id="ARBA00022679"/>
    </source>
</evidence>
<dbReference type="Gene3D" id="1.10.287.130">
    <property type="match status" value="1"/>
</dbReference>
<dbReference type="InterPro" id="IPR022641">
    <property type="entry name" value="CheR_N"/>
</dbReference>
<dbReference type="GO" id="GO:0008757">
    <property type="term" value="F:S-adenosylmethionine-dependent methyltransferase activity"/>
    <property type="evidence" value="ECO:0007669"/>
    <property type="project" value="InterPro"/>
</dbReference>
<dbReference type="SUPFAM" id="SSF55874">
    <property type="entry name" value="ATPase domain of HSP90 chaperone/DNA topoisomerase II/histidine kinase"/>
    <property type="match status" value="1"/>
</dbReference>
<dbReference type="NCBIfam" id="TIGR00229">
    <property type="entry name" value="sensory_box"/>
    <property type="match status" value="1"/>
</dbReference>
<dbReference type="GO" id="GO:0005737">
    <property type="term" value="C:cytoplasm"/>
    <property type="evidence" value="ECO:0007669"/>
    <property type="project" value="InterPro"/>
</dbReference>
<dbReference type="CDD" id="cd16434">
    <property type="entry name" value="CheB-CheR_fusion"/>
    <property type="match status" value="1"/>
</dbReference>
<feature type="domain" description="Histidine kinase" evidence="10">
    <location>
        <begin position="1258"/>
        <end position="1480"/>
    </location>
</feature>
<feature type="region of interest" description="Disordered" evidence="9">
    <location>
        <begin position="681"/>
        <end position="702"/>
    </location>
</feature>
<keyword evidence="16" id="KW-1185">Reference proteome</keyword>
<feature type="compositionally biased region" description="Low complexity" evidence="9">
    <location>
        <begin position="691"/>
        <end position="702"/>
    </location>
</feature>
<dbReference type="SMART" id="SM00086">
    <property type="entry name" value="PAC"/>
    <property type="match status" value="1"/>
</dbReference>
<dbReference type="GO" id="GO:0006935">
    <property type="term" value="P:chemotaxis"/>
    <property type="evidence" value="ECO:0007669"/>
    <property type="project" value="UniProtKB-UniRule"/>
</dbReference>
<feature type="domain" description="CheB-type methylesterase" evidence="13">
    <location>
        <begin position="21"/>
        <end position="206"/>
    </location>
</feature>
<dbReference type="Pfam" id="PF13426">
    <property type="entry name" value="PAS_9"/>
    <property type="match status" value="1"/>
</dbReference>
<dbReference type="Gene3D" id="3.30.450.20">
    <property type="entry name" value="PAS domain"/>
    <property type="match status" value="4"/>
</dbReference>
<evidence type="ECO:0000256" key="1">
    <source>
        <dbReference type="ARBA" id="ARBA00000085"/>
    </source>
</evidence>
<proteinExistence type="predicted"/>
<dbReference type="InterPro" id="IPR005467">
    <property type="entry name" value="His_kinase_dom"/>
</dbReference>
<feature type="domain" description="PAC" evidence="12">
    <location>
        <begin position="1202"/>
        <end position="1254"/>
    </location>
</feature>
<dbReference type="Pfam" id="PF08448">
    <property type="entry name" value="PAS_4"/>
    <property type="match status" value="2"/>
</dbReference>
<dbReference type="FunFam" id="1.10.287.130:FF:000001">
    <property type="entry name" value="Two-component sensor histidine kinase"/>
    <property type="match status" value="1"/>
</dbReference>
<dbReference type="PROSITE" id="PS50112">
    <property type="entry name" value="PAS"/>
    <property type="match status" value="1"/>
</dbReference>
<evidence type="ECO:0000256" key="3">
    <source>
        <dbReference type="ARBA" id="ARBA00022553"/>
    </source>
</evidence>